<accession>A0ABS4ZA12</accession>
<dbReference type="Proteomes" id="UP000758168">
    <property type="component" value="Unassembled WGS sequence"/>
</dbReference>
<feature type="compositionally biased region" description="Polar residues" evidence="1">
    <location>
        <begin position="1"/>
        <end position="13"/>
    </location>
</feature>
<evidence type="ECO:0000313" key="3">
    <source>
        <dbReference type="Proteomes" id="UP000758168"/>
    </source>
</evidence>
<evidence type="ECO:0000313" key="2">
    <source>
        <dbReference type="EMBL" id="MBP2417794.1"/>
    </source>
</evidence>
<name>A0ABS4ZA12_9ACTN</name>
<gene>
    <name evidence="2" type="ORF">JOF54_002716</name>
</gene>
<comment type="caution">
    <text evidence="2">The sequence shown here is derived from an EMBL/GenBank/DDBJ whole genome shotgun (WGS) entry which is preliminary data.</text>
</comment>
<protein>
    <submittedName>
        <fullName evidence="2">Uncharacterized protein</fullName>
    </submittedName>
</protein>
<sequence length="70" mass="7017">MSASCTSPGSLASNPPVRRGAPGDDQVGDLSASASVLTEVPAVNQHLHGRLHVDLRRTASMACPAAPGLG</sequence>
<organism evidence="2 3">
    <name type="scientific">Microlunatus capsulatus</name>
    <dbReference type="NCBI Taxonomy" id="99117"/>
    <lineage>
        <taxon>Bacteria</taxon>
        <taxon>Bacillati</taxon>
        <taxon>Actinomycetota</taxon>
        <taxon>Actinomycetes</taxon>
        <taxon>Propionibacteriales</taxon>
        <taxon>Propionibacteriaceae</taxon>
        <taxon>Microlunatus</taxon>
    </lineage>
</organism>
<keyword evidence="3" id="KW-1185">Reference proteome</keyword>
<proteinExistence type="predicted"/>
<reference evidence="2 3" key="1">
    <citation type="submission" date="2021-03" db="EMBL/GenBank/DDBJ databases">
        <title>Sequencing the genomes of 1000 actinobacteria strains.</title>
        <authorList>
            <person name="Klenk H.-P."/>
        </authorList>
    </citation>
    <scope>NUCLEOTIDE SEQUENCE [LARGE SCALE GENOMIC DNA]</scope>
    <source>
        <strain evidence="2 3">DSM 12936</strain>
    </source>
</reference>
<feature type="region of interest" description="Disordered" evidence="1">
    <location>
        <begin position="1"/>
        <end position="30"/>
    </location>
</feature>
<evidence type="ECO:0000256" key="1">
    <source>
        <dbReference type="SAM" id="MobiDB-lite"/>
    </source>
</evidence>
<dbReference type="EMBL" id="JAGIOB010000001">
    <property type="protein sequence ID" value="MBP2417794.1"/>
    <property type="molecule type" value="Genomic_DNA"/>
</dbReference>